<reference evidence="1 2" key="1">
    <citation type="submission" date="2024-09" db="EMBL/GenBank/DDBJ databases">
        <authorList>
            <person name="Sun Q."/>
            <person name="Mori K."/>
        </authorList>
    </citation>
    <scope>NUCLEOTIDE SEQUENCE [LARGE SCALE GENOMIC DNA]</scope>
    <source>
        <strain evidence="1 2">ATCC 51285</strain>
    </source>
</reference>
<keyword evidence="2" id="KW-1185">Reference proteome</keyword>
<evidence type="ECO:0000313" key="2">
    <source>
        <dbReference type="Proteomes" id="UP001589628"/>
    </source>
</evidence>
<accession>A0ABV5ZEN5</accession>
<dbReference type="RefSeq" id="WP_027312637.1">
    <property type="nucleotide sequence ID" value="NZ_JBHLZN010000006.1"/>
</dbReference>
<evidence type="ECO:0008006" key="3">
    <source>
        <dbReference type="Google" id="ProtNLM"/>
    </source>
</evidence>
<organism evidence="1 2">
    <name type="scientific">Balneatrix alpica</name>
    <dbReference type="NCBI Taxonomy" id="75684"/>
    <lineage>
        <taxon>Bacteria</taxon>
        <taxon>Pseudomonadati</taxon>
        <taxon>Pseudomonadota</taxon>
        <taxon>Gammaproteobacteria</taxon>
        <taxon>Oceanospirillales</taxon>
        <taxon>Balneatrichaceae</taxon>
        <taxon>Balneatrix</taxon>
    </lineage>
</organism>
<evidence type="ECO:0000313" key="1">
    <source>
        <dbReference type="EMBL" id="MFB9887742.1"/>
    </source>
</evidence>
<dbReference type="InterPro" id="IPR027417">
    <property type="entry name" value="P-loop_NTPase"/>
</dbReference>
<dbReference type="EMBL" id="JBHLZN010000006">
    <property type="protein sequence ID" value="MFB9887742.1"/>
    <property type="molecule type" value="Genomic_DNA"/>
</dbReference>
<gene>
    <name evidence="1" type="ORF">ACFFLH_15100</name>
</gene>
<dbReference type="Proteomes" id="UP001589628">
    <property type="component" value="Unassembled WGS sequence"/>
</dbReference>
<sequence>MQWLPWLKPVPPQPVARPQGLDWQPFRRHLQTLPEPVRQALTLAPLAAGSELLHASFAPCQALLDQLYGWRQGQRTCIALLGGEASGKSTLLNQALDIASSDLVCQQLRLPARLNSSIEWCQLLADGLELGGSRSLTDLIERLNHLSPRVIALDNLHALAGRQPGMQSLREDVCYTLLQTSHQHAWVLSASTAVWQRLGWQCALDEMVTATVRLPAWPAEDFNAALQRRLQRLQQAGLTFCLQSADPGQEQCQLLDYHSLLEPLHQLSQGNLYAGLYALLSACQWQAPHTLLLTPLALPDLKQLRELRADDYLCLAEVFSHGHLRVSEHAELFQSSLQQSHLQQSHLQLRLLQESGLLLSQGEGLQQSFSINPLYATALSRQLSGRNLLY</sequence>
<proteinExistence type="predicted"/>
<protein>
    <recommendedName>
        <fullName evidence="3">AAA+ ATPase domain-containing protein</fullName>
    </recommendedName>
</protein>
<name>A0ABV5ZEN5_9GAMM</name>
<dbReference type="SUPFAM" id="SSF52540">
    <property type="entry name" value="P-loop containing nucleoside triphosphate hydrolases"/>
    <property type="match status" value="1"/>
</dbReference>
<comment type="caution">
    <text evidence="1">The sequence shown here is derived from an EMBL/GenBank/DDBJ whole genome shotgun (WGS) entry which is preliminary data.</text>
</comment>